<reference evidence="2" key="1">
    <citation type="submission" date="2022-10" db="EMBL/GenBank/DDBJ databases">
        <title>Culturing micro-colonial fungi from biological soil crusts in the Mojave desert and describing Neophaeococcomyces mojavensis, and introducing the new genera and species Taxawa tesnikishii.</title>
        <authorList>
            <person name="Kurbessoian T."/>
            <person name="Stajich J.E."/>
        </authorList>
    </citation>
    <scope>NUCLEOTIDE SEQUENCE</scope>
    <source>
        <strain evidence="2">TK_35</strain>
    </source>
</reference>
<proteinExistence type="predicted"/>
<dbReference type="InterPro" id="IPR005914">
    <property type="entry name" value="Acac_CoA_synth"/>
</dbReference>
<comment type="caution">
    <text evidence="2">The sequence shown here is derived from an EMBL/GenBank/DDBJ whole genome shotgun (WGS) entry which is preliminary data.</text>
</comment>
<dbReference type="Gene3D" id="3.30.300.30">
    <property type="match status" value="1"/>
</dbReference>
<dbReference type="InterPro" id="IPR000873">
    <property type="entry name" value="AMP-dep_synth/lig_dom"/>
</dbReference>
<dbReference type="NCBIfam" id="TIGR01217">
    <property type="entry name" value="ac_ac_CoA_syn"/>
    <property type="match status" value="1"/>
</dbReference>
<dbReference type="Pfam" id="PF00501">
    <property type="entry name" value="AMP-binding"/>
    <property type="match status" value="1"/>
</dbReference>
<keyword evidence="3" id="KW-1185">Reference proteome</keyword>
<dbReference type="PANTHER" id="PTHR42921">
    <property type="entry name" value="ACETOACETYL-COA SYNTHETASE"/>
    <property type="match status" value="1"/>
</dbReference>
<gene>
    <name evidence="2" type="ORF">H2204_009418</name>
</gene>
<dbReference type="InterPro" id="IPR020845">
    <property type="entry name" value="AMP-binding_CS"/>
</dbReference>
<dbReference type="PANTHER" id="PTHR42921:SF4">
    <property type="entry name" value="ACETOACETYL-COA SYNTHASE (AFU_ORTHOLOGUE AFUA_8G04770)"/>
    <property type="match status" value="1"/>
</dbReference>
<sequence>MAQIANAARDELMKHKVVNSCDKEFQIAEILKTHSSDYHHLWRWSTTNLNDFWMLVWEFTKVKASRHPSFAIAATEASTLYPPPTWFSGAQLNIAQNILESPHVDQHDSEKPVLTGIREAVGEIEHVTLPQLRDRIGTLANALTRIGVGKSDRVACIGANSIDTYTILMATAAVGAIFTCCSPELGEQGILDRFIQVSPKILFADDWCLYNGKRISCRAKVQSVAGILKQKAQLRALVFVPRFNDSFPDQSRDGIHSLSTFTAGVSKKLNFVPLNFSHPFIIVYSSGTTGQPKCLVHSQGGVLIKHKLEQILCMDMKKDSVYLQYSSTNWFMHIYALLGLLSGARSILYDGSPFQPTVRRLLMILEDESVTHFGISPQYLSLLEQAGVKREDVASLKKLRTITSTGSVLHESQFHWVYRTFGSVHLMSMSGGTDIAGAFVGGASTLPVYAGWCQARTLGMKVEVYSEEGKVIDSTGNSGELVCTAPFPSEPVFFWGDPEGNRYRASYFEKYPGKWCQGDFIRLDPNTQGIMFLGRSDGVLNPSGVRFGSAEIYNCLAAFHQIEDSLCVGRKRPSDRDEQVLLFVKMVQGHRFDQQLKTAIEVHIRRTLSARHVPRLICETQAIPMTATGKKTEVPVKKIVSGQKITPSSTIANPDCLQWYEQFARPDDLGSLKQTAKL</sequence>
<feature type="domain" description="AMP-dependent synthetase/ligase" evidence="1">
    <location>
        <begin position="110"/>
        <end position="484"/>
    </location>
</feature>
<evidence type="ECO:0000259" key="1">
    <source>
        <dbReference type="Pfam" id="PF00501"/>
    </source>
</evidence>
<dbReference type="AlphaFoldDB" id="A0AA38XZJ8"/>
<organism evidence="2 3">
    <name type="scientific">Knufia peltigerae</name>
    <dbReference type="NCBI Taxonomy" id="1002370"/>
    <lineage>
        <taxon>Eukaryota</taxon>
        <taxon>Fungi</taxon>
        <taxon>Dikarya</taxon>
        <taxon>Ascomycota</taxon>
        <taxon>Pezizomycotina</taxon>
        <taxon>Eurotiomycetes</taxon>
        <taxon>Chaetothyriomycetidae</taxon>
        <taxon>Chaetothyriales</taxon>
        <taxon>Trichomeriaceae</taxon>
        <taxon>Knufia</taxon>
    </lineage>
</organism>
<protein>
    <recommendedName>
        <fullName evidence="1">AMP-dependent synthetase/ligase domain-containing protein</fullName>
    </recommendedName>
</protein>
<dbReference type="Gene3D" id="3.40.50.12780">
    <property type="entry name" value="N-terminal domain of ligase-like"/>
    <property type="match status" value="1"/>
</dbReference>
<dbReference type="NCBIfam" id="NF002937">
    <property type="entry name" value="PRK03584.1"/>
    <property type="match status" value="1"/>
</dbReference>
<dbReference type="InterPro" id="IPR045851">
    <property type="entry name" value="AMP-bd_C_sf"/>
</dbReference>
<dbReference type="PROSITE" id="PS00455">
    <property type="entry name" value="AMP_BINDING"/>
    <property type="match status" value="1"/>
</dbReference>
<dbReference type="Proteomes" id="UP001172681">
    <property type="component" value="Unassembled WGS sequence"/>
</dbReference>
<evidence type="ECO:0000313" key="3">
    <source>
        <dbReference type="Proteomes" id="UP001172681"/>
    </source>
</evidence>
<dbReference type="GO" id="GO:0030729">
    <property type="term" value="F:acetoacetate-CoA ligase activity"/>
    <property type="evidence" value="ECO:0007669"/>
    <property type="project" value="InterPro"/>
</dbReference>
<accession>A0AA38XZJ8</accession>
<dbReference type="GO" id="GO:0006629">
    <property type="term" value="P:lipid metabolic process"/>
    <property type="evidence" value="ECO:0007669"/>
    <property type="project" value="InterPro"/>
</dbReference>
<name>A0AA38XZJ8_9EURO</name>
<evidence type="ECO:0000313" key="2">
    <source>
        <dbReference type="EMBL" id="KAJ9628301.1"/>
    </source>
</evidence>
<dbReference type="SUPFAM" id="SSF56801">
    <property type="entry name" value="Acetyl-CoA synthetase-like"/>
    <property type="match status" value="1"/>
</dbReference>
<dbReference type="EMBL" id="JAPDRN010000073">
    <property type="protein sequence ID" value="KAJ9628301.1"/>
    <property type="molecule type" value="Genomic_DNA"/>
</dbReference>
<dbReference type="InterPro" id="IPR042099">
    <property type="entry name" value="ANL_N_sf"/>
</dbReference>